<dbReference type="EMBL" id="PYIX02000011">
    <property type="protein sequence ID" value="RFC83907.1"/>
    <property type="molecule type" value="Genomic_DNA"/>
</dbReference>
<dbReference type="Pfam" id="PF00501">
    <property type="entry name" value="AMP-binding"/>
    <property type="match status" value="1"/>
</dbReference>
<dbReference type="Proteomes" id="UP000240957">
    <property type="component" value="Unassembled WGS sequence"/>
</dbReference>
<accession>A0A371YR08</accession>
<dbReference type="AlphaFoldDB" id="A0A371YR08"/>
<dbReference type="PANTHER" id="PTHR43767:SF8">
    <property type="entry name" value="LONG-CHAIN-FATTY-ACID--COA LIGASE"/>
    <property type="match status" value="1"/>
</dbReference>
<evidence type="ECO:0000259" key="12">
    <source>
        <dbReference type="Pfam" id="PF00501"/>
    </source>
</evidence>
<evidence type="ECO:0000259" key="13">
    <source>
        <dbReference type="Pfam" id="PF13193"/>
    </source>
</evidence>
<dbReference type="PROSITE" id="PS00455">
    <property type="entry name" value="AMP_BINDING"/>
    <property type="match status" value="1"/>
</dbReference>
<dbReference type="Gene3D" id="3.40.50.12780">
    <property type="entry name" value="N-terminal domain of ligase-like"/>
    <property type="match status" value="1"/>
</dbReference>
<reference evidence="14 15" key="1">
    <citation type="submission" date="2018-08" db="EMBL/GenBank/DDBJ databases">
        <title>The draft genome of Acinetobacter sichuanensis strain WCHAc060041.</title>
        <authorList>
            <person name="Qin J."/>
            <person name="Feng Y."/>
            <person name="Zong Z."/>
        </authorList>
    </citation>
    <scope>NUCLEOTIDE SEQUENCE [LARGE SCALE GENOMIC DNA]</scope>
    <source>
        <strain evidence="14 15">WCHAc060041</strain>
    </source>
</reference>
<evidence type="ECO:0000256" key="3">
    <source>
        <dbReference type="ARBA" id="ARBA00005005"/>
    </source>
</evidence>
<dbReference type="InterPro" id="IPR025110">
    <property type="entry name" value="AMP-bd_C"/>
</dbReference>
<evidence type="ECO:0000256" key="9">
    <source>
        <dbReference type="ARBA" id="ARBA00026121"/>
    </source>
</evidence>
<evidence type="ECO:0000256" key="6">
    <source>
        <dbReference type="ARBA" id="ARBA00022840"/>
    </source>
</evidence>
<dbReference type="GO" id="GO:0004467">
    <property type="term" value="F:long-chain fatty acid-CoA ligase activity"/>
    <property type="evidence" value="ECO:0007669"/>
    <property type="project" value="UniProtKB-EC"/>
</dbReference>
<dbReference type="InterPro" id="IPR020845">
    <property type="entry name" value="AMP-binding_CS"/>
</dbReference>
<evidence type="ECO:0000313" key="14">
    <source>
        <dbReference type="EMBL" id="RFC83907.1"/>
    </source>
</evidence>
<keyword evidence="6" id="KW-0067">ATP-binding</keyword>
<dbReference type="InterPro" id="IPR050237">
    <property type="entry name" value="ATP-dep_AMP-bd_enzyme"/>
</dbReference>
<feature type="domain" description="AMP-dependent synthetase/ligase" evidence="12">
    <location>
        <begin position="54"/>
        <end position="425"/>
    </location>
</feature>
<dbReference type="PANTHER" id="PTHR43767">
    <property type="entry name" value="LONG-CHAIN-FATTY-ACID--COA LIGASE"/>
    <property type="match status" value="1"/>
</dbReference>
<keyword evidence="8" id="KW-0472">Membrane</keyword>
<dbReference type="GO" id="GO:0016020">
    <property type="term" value="C:membrane"/>
    <property type="evidence" value="ECO:0007669"/>
    <property type="project" value="UniProtKB-SubCell"/>
</dbReference>
<keyword evidence="7" id="KW-0460">Magnesium</keyword>
<comment type="cofactor">
    <cofactor evidence="1">
        <name>Mg(2+)</name>
        <dbReference type="ChEBI" id="CHEBI:18420"/>
    </cofactor>
</comment>
<dbReference type="SUPFAM" id="SSF56801">
    <property type="entry name" value="Acetyl-CoA synthetase-like"/>
    <property type="match status" value="1"/>
</dbReference>
<dbReference type="FunFam" id="3.30.300.30:FF:000006">
    <property type="entry name" value="Long-chain-fatty-acid--CoA ligase FadD"/>
    <property type="match status" value="1"/>
</dbReference>
<evidence type="ECO:0000256" key="11">
    <source>
        <dbReference type="ARBA" id="ARBA00042773"/>
    </source>
</evidence>
<keyword evidence="4 14" id="KW-0436">Ligase</keyword>
<dbReference type="InterPro" id="IPR045851">
    <property type="entry name" value="AMP-bd_C_sf"/>
</dbReference>
<sequence length="562" mass="62950">MMSMNKIWETSYPDTLKNYQFEPELLTETAAKIIKNSVQHYLLQPAFTVVLPNGFSHTLSYQQVDHLSDAFACYLKHELHLKQGDVVGIQLPNGLHYPIAVFGIWKAGLIVTNINPLYTAKELGDQLKDCKAKLLIASDLFVQNAMDVVDELNINLMVANMKDFFQFPVGLMIDIQRTKETIVPDILYQTFNHALTEGQKTLEQFLPVEHPVALYQYTGGTTGKSKGAVIYHSNLLAVIKMAQDMLQAYSERFAIQPGDTILTALPMYHIFAFNFNFLLFFSQGGHNILIPNPRPLENLEKAFQKFDVNWITGVDTLFAGLLQQEWFIQHPPRLKLAISGGTSLRQSTAQAWKKQISTIVEGYGMTESSCFVSVNPPLDHPLIGSVGLPLPASELKIVDEHGKTLGVGQAGELWVKGPHIIEQYLNRPEENETSFDNGWFKTGDIATMDAQGFLTIVDRKKDLIIVSGFNVYPNEVEDVISGHPEVIEVAVIGCPDEASGESVRAFVVTKNKNLTQQELIAFCRKSLTNYKVPKQIEFREQLPKSAVGKILRAQLRHEMGKA</sequence>
<dbReference type="InterPro" id="IPR042099">
    <property type="entry name" value="ANL_N_sf"/>
</dbReference>
<comment type="caution">
    <text evidence="14">The sequence shown here is derived from an EMBL/GenBank/DDBJ whole genome shotgun (WGS) entry which is preliminary data.</text>
</comment>
<name>A0A371YR08_9GAMM</name>
<evidence type="ECO:0000313" key="15">
    <source>
        <dbReference type="Proteomes" id="UP000240957"/>
    </source>
</evidence>
<evidence type="ECO:0000256" key="1">
    <source>
        <dbReference type="ARBA" id="ARBA00001946"/>
    </source>
</evidence>
<dbReference type="InterPro" id="IPR000873">
    <property type="entry name" value="AMP-dep_synth/lig_dom"/>
</dbReference>
<comment type="subcellular location">
    <subcellularLocation>
        <location evidence="2">Membrane</location>
        <topology evidence="2">Peripheral membrane protein</topology>
    </subcellularLocation>
</comment>
<keyword evidence="5" id="KW-0547">Nucleotide-binding</keyword>
<evidence type="ECO:0000256" key="5">
    <source>
        <dbReference type="ARBA" id="ARBA00022741"/>
    </source>
</evidence>
<evidence type="ECO:0000256" key="4">
    <source>
        <dbReference type="ARBA" id="ARBA00022598"/>
    </source>
</evidence>
<dbReference type="Gene3D" id="3.30.300.30">
    <property type="match status" value="1"/>
</dbReference>
<proteinExistence type="predicted"/>
<dbReference type="GO" id="GO:0005524">
    <property type="term" value="F:ATP binding"/>
    <property type="evidence" value="ECO:0007669"/>
    <property type="project" value="UniProtKB-KW"/>
</dbReference>
<protein>
    <recommendedName>
        <fullName evidence="10">Long-chain-fatty-acid--CoA ligase</fullName>
        <ecNumber evidence="9">6.2.1.3</ecNumber>
    </recommendedName>
    <alternativeName>
        <fullName evidence="11">Long-chain acyl-CoA synthetase</fullName>
    </alternativeName>
</protein>
<dbReference type="EC" id="6.2.1.3" evidence="9"/>
<evidence type="ECO:0000256" key="2">
    <source>
        <dbReference type="ARBA" id="ARBA00004170"/>
    </source>
</evidence>
<evidence type="ECO:0000256" key="10">
    <source>
        <dbReference type="ARBA" id="ARBA00039545"/>
    </source>
</evidence>
<organism evidence="14 15">
    <name type="scientific">Acinetobacter sichuanensis</name>
    <dbReference type="NCBI Taxonomy" id="2136183"/>
    <lineage>
        <taxon>Bacteria</taxon>
        <taxon>Pseudomonadati</taxon>
        <taxon>Pseudomonadota</taxon>
        <taxon>Gammaproteobacteria</taxon>
        <taxon>Moraxellales</taxon>
        <taxon>Moraxellaceae</taxon>
        <taxon>Acinetobacter</taxon>
    </lineage>
</organism>
<gene>
    <name evidence="14" type="ORF">C9E89_008880</name>
</gene>
<comment type="pathway">
    <text evidence="3">Lipid metabolism; fatty acid beta-oxidation.</text>
</comment>
<dbReference type="Pfam" id="PF13193">
    <property type="entry name" value="AMP-binding_C"/>
    <property type="match status" value="1"/>
</dbReference>
<evidence type="ECO:0000256" key="7">
    <source>
        <dbReference type="ARBA" id="ARBA00022842"/>
    </source>
</evidence>
<dbReference type="OrthoDB" id="9803968at2"/>
<feature type="domain" description="AMP-binding enzyme C-terminal" evidence="13">
    <location>
        <begin position="475"/>
        <end position="549"/>
    </location>
</feature>
<evidence type="ECO:0000256" key="8">
    <source>
        <dbReference type="ARBA" id="ARBA00023136"/>
    </source>
</evidence>